<name>A0A8S5MWI2_9CAUD</name>
<protein>
    <submittedName>
        <fullName evidence="1">Uncharacterized protein</fullName>
    </submittedName>
</protein>
<proteinExistence type="predicted"/>
<sequence length="173" mass="19671">METAGGEFGGNIPIGTLLYYHMMWTSSLLATLFRHQFDIKKLIATAALLLHNLENERRGPLVRRAENGEQITKSVRQRGGGGGEVAFFRVNDNADRRIDFARFLIGYLDGLRQYISNMQWFIKMFIYFIDGLHGVVQRHFTVHSGGIEEMGHGVSAVRRKIVAVRYGQFVISH</sequence>
<accession>A0A8S5MWI2</accession>
<dbReference type="EMBL" id="BK015007">
    <property type="protein sequence ID" value="DAD86765.1"/>
    <property type="molecule type" value="Genomic_DNA"/>
</dbReference>
<reference evidence="1" key="1">
    <citation type="journal article" date="2021" name="Proc. Natl. Acad. Sci. U.S.A.">
        <title>A Catalog of Tens of Thousands of Viruses from Human Metagenomes Reveals Hidden Associations with Chronic Diseases.</title>
        <authorList>
            <person name="Tisza M.J."/>
            <person name="Buck C.B."/>
        </authorList>
    </citation>
    <scope>NUCLEOTIDE SEQUENCE</scope>
    <source>
        <strain evidence="1">Ctx8L26</strain>
    </source>
</reference>
<dbReference type="EMBL" id="BK015007">
    <property type="protein sequence ID" value="DAD86774.1"/>
    <property type="molecule type" value="Genomic_DNA"/>
</dbReference>
<evidence type="ECO:0000313" key="1">
    <source>
        <dbReference type="EMBL" id="DAD86765.1"/>
    </source>
</evidence>
<organism evidence="1">
    <name type="scientific">Podoviridae sp. ctx8L26</name>
    <dbReference type="NCBI Taxonomy" id="2826588"/>
    <lineage>
        <taxon>Viruses</taxon>
        <taxon>Duplodnaviria</taxon>
        <taxon>Heunggongvirae</taxon>
        <taxon>Uroviricota</taxon>
        <taxon>Caudoviricetes</taxon>
    </lineage>
</organism>